<accession>E6XRQ0</accession>
<organism evidence="10 11">
    <name type="scientific">Shewanella putrefaciens (strain 200)</name>
    <dbReference type="NCBI Taxonomy" id="399804"/>
    <lineage>
        <taxon>Bacteria</taxon>
        <taxon>Pseudomonadati</taxon>
        <taxon>Pseudomonadota</taxon>
        <taxon>Gammaproteobacteria</taxon>
        <taxon>Alteromonadales</taxon>
        <taxon>Shewanellaceae</taxon>
        <taxon>Shewanella</taxon>
    </lineage>
</organism>
<evidence type="ECO:0000256" key="6">
    <source>
        <dbReference type="PROSITE-ProRule" id="PRU00169"/>
    </source>
</evidence>
<proteinExistence type="predicted"/>
<dbReference type="SMART" id="SM00862">
    <property type="entry name" value="Trans_reg_C"/>
    <property type="match status" value="1"/>
</dbReference>
<evidence type="ECO:0000313" key="10">
    <source>
        <dbReference type="EMBL" id="ADV52744.1"/>
    </source>
</evidence>
<keyword evidence="3" id="KW-0805">Transcription regulation</keyword>
<dbReference type="GO" id="GO:0000976">
    <property type="term" value="F:transcription cis-regulatory region binding"/>
    <property type="evidence" value="ECO:0007669"/>
    <property type="project" value="TreeGrafter"/>
</dbReference>
<dbReference type="PATRIC" id="fig|399804.5.peg.258"/>
<feature type="domain" description="Response regulatory" evidence="8">
    <location>
        <begin position="16"/>
        <end position="130"/>
    </location>
</feature>
<dbReference type="PANTHER" id="PTHR48111:SF41">
    <property type="entry name" value="TRANSCRIPTIONAL REGULATORY PROTEIN CUSR-RELATED"/>
    <property type="match status" value="1"/>
</dbReference>
<feature type="modified residue" description="4-aspartylphosphate" evidence="6">
    <location>
        <position position="65"/>
    </location>
</feature>
<evidence type="ECO:0000256" key="3">
    <source>
        <dbReference type="ARBA" id="ARBA00023015"/>
    </source>
</evidence>
<dbReference type="Pfam" id="PF00072">
    <property type="entry name" value="Response_reg"/>
    <property type="match status" value="1"/>
</dbReference>
<keyword evidence="1 6" id="KW-0597">Phosphoprotein</keyword>
<dbReference type="InterPro" id="IPR001867">
    <property type="entry name" value="OmpR/PhoB-type_DNA-bd"/>
</dbReference>
<dbReference type="Gene3D" id="3.40.50.2300">
    <property type="match status" value="1"/>
</dbReference>
<dbReference type="InterPro" id="IPR011006">
    <property type="entry name" value="CheY-like_superfamily"/>
</dbReference>
<dbReference type="InterPro" id="IPR039420">
    <property type="entry name" value="WalR-like"/>
</dbReference>
<dbReference type="CDD" id="cd19935">
    <property type="entry name" value="REC_OmpR_CusR-like"/>
    <property type="match status" value="1"/>
</dbReference>
<evidence type="ECO:0000256" key="1">
    <source>
        <dbReference type="ARBA" id="ARBA00022553"/>
    </source>
</evidence>
<keyword evidence="4 7" id="KW-0238">DNA-binding</keyword>
<dbReference type="PROSITE" id="PS50110">
    <property type="entry name" value="RESPONSE_REGULATORY"/>
    <property type="match status" value="1"/>
</dbReference>
<dbReference type="HOGENOM" id="CLU_000445_30_1_6"/>
<dbReference type="SMART" id="SM00448">
    <property type="entry name" value="REC"/>
    <property type="match status" value="1"/>
</dbReference>
<reference evidence="10 11" key="1">
    <citation type="submission" date="2011-01" db="EMBL/GenBank/DDBJ databases">
        <title>Complete sequence of Shewanella putrefaciens 200.</title>
        <authorList>
            <consortium name="US DOE Joint Genome Institute"/>
            <person name="Lucas S."/>
            <person name="Copeland A."/>
            <person name="Lapidus A."/>
            <person name="Cheng J.-F."/>
            <person name="Bruce D."/>
            <person name="Goodwin L."/>
            <person name="Pitluck S."/>
            <person name="Munk A.C."/>
            <person name="Detter J.C."/>
            <person name="Han C."/>
            <person name="Tapia R."/>
            <person name="Land M."/>
            <person name="Hauser L."/>
            <person name="Chang Y.-J."/>
            <person name="Jeffries C."/>
            <person name="Kyrpides N."/>
            <person name="Ivanova N."/>
            <person name="Mikhailova N."/>
            <person name="Kolker E."/>
            <person name="Lawrence C."/>
            <person name="McCue L.A."/>
            <person name="DiChristina T."/>
            <person name="Nealson K."/>
            <person name="Fredrickson J.K."/>
            <person name="Woyke T."/>
        </authorList>
    </citation>
    <scope>NUCLEOTIDE SEQUENCE [LARGE SCALE GENOMIC DNA]</scope>
    <source>
        <strain evidence="10 11">200</strain>
    </source>
</reference>
<evidence type="ECO:0000256" key="5">
    <source>
        <dbReference type="ARBA" id="ARBA00023163"/>
    </source>
</evidence>
<keyword evidence="2" id="KW-0902">Two-component regulatory system</keyword>
<evidence type="ECO:0000256" key="2">
    <source>
        <dbReference type="ARBA" id="ARBA00023012"/>
    </source>
</evidence>
<dbReference type="FunFam" id="1.10.10.10:FF:000005">
    <property type="entry name" value="Two-component system response regulator"/>
    <property type="match status" value="1"/>
</dbReference>
<keyword evidence="5" id="KW-0804">Transcription</keyword>
<name>E6XRQ0_SHEP2</name>
<dbReference type="GO" id="GO:0032993">
    <property type="term" value="C:protein-DNA complex"/>
    <property type="evidence" value="ECO:0007669"/>
    <property type="project" value="TreeGrafter"/>
</dbReference>
<feature type="domain" description="OmpR/PhoB-type" evidence="9">
    <location>
        <begin position="139"/>
        <end position="237"/>
    </location>
</feature>
<evidence type="ECO:0000259" key="8">
    <source>
        <dbReference type="PROSITE" id="PS50110"/>
    </source>
</evidence>
<protein>
    <submittedName>
        <fullName evidence="10">Two component transcriptional regulator, winged helix family</fullName>
    </submittedName>
</protein>
<dbReference type="InterPro" id="IPR001789">
    <property type="entry name" value="Sig_transdc_resp-reg_receiver"/>
</dbReference>
<dbReference type="InterPro" id="IPR036388">
    <property type="entry name" value="WH-like_DNA-bd_sf"/>
</dbReference>
<evidence type="ECO:0000256" key="4">
    <source>
        <dbReference type="ARBA" id="ARBA00023125"/>
    </source>
</evidence>
<dbReference type="SUPFAM" id="SSF52172">
    <property type="entry name" value="CheY-like"/>
    <property type="match status" value="1"/>
</dbReference>
<sequence>MPAASVTIGERNIQMKILLVEDDATTIDYIVKGFLEQGHNIETANDGHQGLSLATSCQYDLVILDRMLPQLDGLKLLAALRATGNQTPVLILSALAHVDERVKGLRAGGDDYMTKPFAFSELLVRAEKLMQRGQSTPISTDLVVGGLKMELLTRNVTLDGQELMLQPKEFQLLKYLMEHANQVISRTLLFEAVWDYHFDPRTNVIDVHIAKLRRKFEELGHGELIETVRGAGYRLRQRH</sequence>
<dbReference type="Gene3D" id="1.10.10.10">
    <property type="entry name" value="Winged helix-like DNA-binding domain superfamily/Winged helix DNA-binding domain"/>
    <property type="match status" value="1"/>
</dbReference>
<gene>
    <name evidence="10" type="ordered locus">Sput200_0256</name>
</gene>
<dbReference type="KEGG" id="shp:Sput200_0256"/>
<evidence type="ECO:0000313" key="11">
    <source>
        <dbReference type="Proteomes" id="UP000008209"/>
    </source>
</evidence>
<dbReference type="GO" id="GO:0000156">
    <property type="term" value="F:phosphorelay response regulator activity"/>
    <property type="evidence" value="ECO:0007669"/>
    <property type="project" value="TreeGrafter"/>
</dbReference>
<feature type="DNA-binding region" description="OmpR/PhoB-type" evidence="7">
    <location>
        <begin position="139"/>
        <end position="237"/>
    </location>
</feature>
<dbReference type="CDD" id="cd00383">
    <property type="entry name" value="trans_reg_C"/>
    <property type="match status" value="1"/>
</dbReference>
<dbReference type="Proteomes" id="UP000008209">
    <property type="component" value="Chromosome"/>
</dbReference>
<dbReference type="EMBL" id="CP002457">
    <property type="protein sequence ID" value="ADV52744.1"/>
    <property type="molecule type" value="Genomic_DNA"/>
</dbReference>
<dbReference type="GO" id="GO:0005829">
    <property type="term" value="C:cytosol"/>
    <property type="evidence" value="ECO:0007669"/>
    <property type="project" value="TreeGrafter"/>
</dbReference>
<dbReference type="PANTHER" id="PTHR48111">
    <property type="entry name" value="REGULATOR OF RPOS"/>
    <property type="match status" value="1"/>
</dbReference>
<evidence type="ECO:0000259" key="9">
    <source>
        <dbReference type="PROSITE" id="PS51755"/>
    </source>
</evidence>
<dbReference type="GO" id="GO:0006355">
    <property type="term" value="P:regulation of DNA-templated transcription"/>
    <property type="evidence" value="ECO:0007669"/>
    <property type="project" value="InterPro"/>
</dbReference>
<evidence type="ECO:0000256" key="7">
    <source>
        <dbReference type="PROSITE-ProRule" id="PRU01091"/>
    </source>
</evidence>
<dbReference type="PROSITE" id="PS51755">
    <property type="entry name" value="OMPR_PHOB"/>
    <property type="match status" value="1"/>
</dbReference>
<dbReference type="AlphaFoldDB" id="E6XRQ0"/>
<dbReference type="Pfam" id="PF00486">
    <property type="entry name" value="Trans_reg_C"/>
    <property type="match status" value="1"/>
</dbReference>